<evidence type="ECO:0000256" key="1">
    <source>
        <dbReference type="ARBA" id="ARBA00003456"/>
    </source>
</evidence>
<keyword evidence="7" id="KW-0472">Membrane</keyword>
<evidence type="ECO:0000256" key="8">
    <source>
        <dbReference type="ARBA" id="ARBA00023196"/>
    </source>
</evidence>
<evidence type="ECO:0008006" key="12">
    <source>
        <dbReference type="Google" id="ProtNLM"/>
    </source>
</evidence>
<dbReference type="AlphaFoldDB" id="A0A3M0Z1S4"/>
<comment type="subcellular location">
    <subcellularLocation>
        <location evidence="2">Membrane</location>
        <topology evidence="2">Peripheral membrane protein</topology>
    </subcellularLocation>
</comment>
<comment type="similarity">
    <text evidence="3">Belongs to the ATPase gamma chain family.</text>
</comment>
<evidence type="ECO:0000256" key="9">
    <source>
        <dbReference type="ARBA" id="ARBA00023310"/>
    </source>
</evidence>
<dbReference type="GO" id="GO:0046933">
    <property type="term" value="F:proton-transporting ATP synthase activity, rotational mechanism"/>
    <property type="evidence" value="ECO:0007669"/>
    <property type="project" value="InterPro"/>
</dbReference>
<dbReference type="CDD" id="cd12151">
    <property type="entry name" value="F1-ATPase_gamma"/>
    <property type="match status" value="1"/>
</dbReference>
<dbReference type="InterPro" id="IPR035968">
    <property type="entry name" value="ATP_synth_F1_ATPase_gsu"/>
</dbReference>
<evidence type="ECO:0000256" key="5">
    <source>
        <dbReference type="ARBA" id="ARBA00022781"/>
    </source>
</evidence>
<proteinExistence type="inferred from homology"/>
<sequence length="309" mass="35225">MASLKQIKQRIKSVKDTKKVTKTMELISTVNFQKANNLINHVKEYSDELNKIRLSLGLDVDSLVRETFESQSRRKLLVIVSSDRGFSGSFLPKIKKFIQLYIKEKGLADEVILLGKKLVSYLAKLSMTADEVIYFSSFKNYFNLAEEVFKLIRSKLEQKQIGSASVIYTKFESLSNQYVDEMVLFTDSSAGQREKTNSYIDNAIVEPDRKEVSEYLVNAVLKCNIYLAVVQSVASEHLSRMFAMKKATNAAQDMIAILQNLYNKTRQDLITKEIIEVISGMKHSLLSINSSSKGEKDDVLYKLKLFFNC</sequence>
<evidence type="ECO:0000256" key="4">
    <source>
        <dbReference type="ARBA" id="ARBA00022448"/>
    </source>
</evidence>
<dbReference type="PANTHER" id="PTHR11693:SF22">
    <property type="entry name" value="ATP SYNTHASE SUBUNIT GAMMA, MITOCHONDRIAL"/>
    <property type="match status" value="1"/>
</dbReference>
<protein>
    <recommendedName>
        <fullName evidence="12">F0F1 ATP synthase subunit gamma</fullName>
    </recommendedName>
</protein>
<dbReference type="Proteomes" id="UP000269410">
    <property type="component" value="Unassembled WGS sequence"/>
</dbReference>
<dbReference type="GO" id="GO:0045259">
    <property type="term" value="C:proton-transporting ATP synthase complex"/>
    <property type="evidence" value="ECO:0007669"/>
    <property type="project" value="UniProtKB-KW"/>
</dbReference>
<accession>A0A3M0Z1S4</accession>
<evidence type="ECO:0000256" key="2">
    <source>
        <dbReference type="ARBA" id="ARBA00004170"/>
    </source>
</evidence>
<keyword evidence="5" id="KW-0375">Hydrogen ion transport</keyword>
<evidence type="ECO:0000256" key="7">
    <source>
        <dbReference type="ARBA" id="ARBA00023136"/>
    </source>
</evidence>
<evidence type="ECO:0000313" key="10">
    <source>
        <dbReference type="EMBL" id="RMD77416.1"/>
    </source>
</evidence>
<dbReference type="Gene3D" id="1.10.287.80">
    <property type="entry name" value="ATP synthase, gamma subunit, helix hairpin domain"/>
    <property type="match status" value="1"/>
</dbReference>
<keyword evidence="9" id="KW-0066">ATP synthesis</keyword>
<dbReference type="Pfam" id="PF00231">
    <property type="entry name" value="ATP-synt"/>
    <property type="match status" value="1"/>
</dbReference>
<organism evidence="10 11">
    <name type="scientific">Candidatus Dojkabacteria bacterium</name>
    <dbReference type="NCBI Taxonomy" id="2099670"/>
    <lineage>
        <taxon>Bacteria</taxon>
        <taxon>Candidatus Dojkabacteria</taxon>
    </lineage>
</organism>
<name>A0A3M0Z1S4_9BACT</name>
<keyword evidence="4" id="KW-0813">Transport</keyword>
<dbReference type="PANTHER" id="PTHR11693">
    <property type="entry name" value="ATP SYNTHASE GAMMA CHAIN"/>
    <property type="match status" value="1"/>
</dbReference>
<dbReference type="Gene3D" id="3.40.1380.10">
    <property type="match status" value="1"/>
</dbReference>
<dbReference type="InterPro" id="IPR000131">
    <property type="entry name" value="ATP_synth_F1_gsu"/>
</dbReference>
<evidence type="ECO:0000256" key="3">
    <source>
        <dbReference type="ARBA" id="ARBA00007681"/>
    </source>
</evidence>
<reference evidence="10 11" key="1">
    <citation type="submission" date="2018-10" db="EMBL/GenBank/DDBJ databases">
        <title>Thermophilic Lithotrophy and Phototrophy in an Intertidal, Iron-rich, Geothermal Spring.</title>
        <authorList>
            <person name="Ward L.M."/>
            <person name="Idei A."/>
            <person name="Nakagawa M."/>
            <person name="Ueno Y."/>
            <person name="Fischer W."/>
            <person name="Mcglynn S.E."/>
        </authorList>
    </citation>
    <scope>NUCLEOTIDE SEQUENCE [LARGE SCALE GENOMIC DNA]</scope>
    <source>
        <strain evidence="10">J137</strain>
    </source>
</reference>
<comment type="caution">
    <text evidence="10">The sequence shown here is derived from an EMBL/GenBank/DDBJ whole genome shotgun (WGS) entry which is preliminary data.</text>
</comment>
<dbReference type="EMBL" id="RFKV01000035">
    <property type="protein sequence ID" value="RMD77416.1"/>
    <property type="molecule type" value="Genomic_DNA"/>
</dbReference>
<evidence type="ECO:0000313" key="11">
    <source>
        <dbReference type="Proteomes" id="UP000269410"/>
    </source>
</evidence>
<evidence type="ECO:0000256" key="6">
    <source>
        <dbReference type="ARBA" id="ARBA00023065"/>
    </source>
</evidence>
<keyword evidence="6" id="KW-0406">Ion transport</keyword>
<dbReference type="PRINTS" id="PR00126">
    <property type="entry name" value="ATPASEGAMMA"/>
</dbReference>
<dbReference type="SUPFAM" id="SSF52943">
    <property type="entry name" value="ATP synthase (F1-ATPase), gamma subunit"/>
    <property type="match status" value="1"/>
</dbReference>
<keyword evidence="8" id="KW-0139">CF(1)</keyword>
<comment type="function">
    <text evidence="1">Produces ATP from ADP in the presence of a proton gradient across the membrane. The gamma chain is believed to be important in regulating ATPase activity and the flow of protons through the CF(0) complex.</text>
</comment>
<gene>
    <name evidence="10" type="ORF">D6810_01010</name>
</gene>